<reference evidence="2" key="1">
    <citation type="submission" date="2018-08" db="EMBL/GenBank/DDBJ databases">
        <title>A genome reference for cultivated species of the human gut microbiota.</title>
        <authorList>
            <person name="Zou Y."/>
            <person name="Xue W."/>
            <person name="Luo G."/>
        </authorList>
    </citation>
    <scope>NUCLEOTIDE SEQUENCE [LARGE SCALE GENOMIC DNA]</scope>
    <source>
        <strain evidence="2">TF05-5AC</strain>
    </source>
</reference>
<feature type="chain" id="PRO_5038895724" evidence="1">
    <location>
        <begin position="23"/>
        <end position="565"/>
    </location>
</feature>
<dbReference type="Gene3D" id="3.40.190.10">
    <property type="entry name" value="Periplasmic binding protein-like II"/>
    <property type="match status" value="2"/>
</dbReference>
<dbReference type="GeneID" id="97986817"/>
<dbReference type="PROSITE" id="PS51257">
    <property type="entry name" value="PROKAR_LIPOPROTEIN"/>
    <property type="match status" value="1"/>
</dbReference>
<proteinExistence type="predicted"/>
<dbReference type="InterPro" id="IPR050490">
    <property type="entry name" value="Bact_solute-bd_prot1"/>
</dbReference>
<keyword evidence="1" id="KW-0732">Signal</keyword>
<dbReference type="PANTHER" id="PTHR43649:SF12">
    <property type="entry name" value="DIACETYLCHITOBIOSE BINDING PROTEIN DASA"/>
    <property type="match status" value="1"/>
</dbReference>
<feature type="signal peptide" evidence="1">
    <location>
        <begin position="1"/>
        <end position="22"/>
    </location>
</feature>
<name>A0A3E3I7X5_9FIRM</name>
<sequence length="565" mass="63085">MNNKKNLAGILAIMMAASTLMGCGGGEVSGAGSEQTVSTSEEQGNVTATADIAADDMSVKYTINAVLSQHPLVKDVNNNAFTDWIEEELNIDLVINPIMNSEFGDKMDIMMATGEYPELVMCSGYEKVDLYGVDEGVIVPLDEYINEENTPNLMAADRAVPGYLDSMRQLDGKIYAIGDYAEAFHTYYPYKCWYYSPILEETGLPVPTNTDEFYETLKAIKELNPNYIPLMGHSRDYGLVFLGNAFLYLSGDSLQLWNDNGVIKSAIVEDEYREALKYINKLYSEGLLYNNTFAQTIDQAQAIANSESDPVVCFATTLDAKEFWPIQEEGGLYRDTLALTPLKGPGGEQNACTDISTVAKTVDGAFFITTEMPEEKRIRALKIMDLLVTEEAYIRTFGLEGEHWEYSEEGAIGLDGETPAKFNSFTGWAPKVWGEQNASWVNFYPRFQTHAIRMSQEAPADMDILSSVGSEKRLYMVAKEQYEPYGAKEKTLPNIRFSADETNEISQAKADLTKYESDSCIAFITGSMDINNDAVWEEYLAQLESMGLQTVVDMTQMAYDRQYQK</sequence>
<keyword evidence="3" id="KW-1185">Reference proteome</keyword>
<dbReference type="InterPro" id="IPR006059">
    <property type="entry name" value="SBP"/>
</dbReference>
<dbReference type="AlphaFoldDB" id="A0A3E3I7X5"/>
<dbReference type="Proteomes" id="UP000260812">
    <property type="component" value="Unassembled WGS sequence"/>
</dbReference>
<organism evidence="2 3">
    <name type="scientific">Eisenbergiella massiliensis</name>
    <dbReference type="NCBI Taxonomy" id="1720294"/>
    <lineage>
        <taxon>Bacteria</taxon>
        <taxon>Bacillati</taxon>
        <taxon>Bacillota</taxon>
        <taxon>Clostridia</taxon>
        <taxon>Lachnospirales</taxon>
        <taxon>Lachnospiraceae</taxon>
        <taxon>Eisenbergiella</taxon>
    </lineage>
</organism>
<protein>
    <submittedName>
        <fullName evidence="2">Extracellular solute-binding protein</fullName>
    </submittedName>
</protein>
<comment type="caution">
    <text evidence="2">The sequence shown here is derived from an EMBL/GenBank/DDBJ whole genome shotgun (WGS) entry which is preliminary data.</text>
</comment>
<dbReference type="SUPFAM" id="SSF53850">
    <property type="entry name" value="Periplasmic binding protein-like II"/>
    <property type="match status" value="1"/>
</dbReference>
<dbReference type="EMBL" id="QVLV01000004">
    <property type="protein sequence ID" value="RGE62524.1"/>
    <property type="molecule type" value="Genomic_DNA"/>
</dbReference>
<accession>A0A3E3I7X5</accession>
<evidence type="ECO:0000313" key="2">
    <source>
        <dbReference type="EMBL" id="RGE62524.1"/>
    </source>
</evidence>
<evidence type="ECO:0000256" key="1">
    <source>
        <dbReference type="SAM" id="SignalP"/>
    </source>
</evidence>
<dbReference type="PANTHER" id="PTHR43649">
    <property type="entry name" value="ARABINOSE-BINDING PROTEIN-RELATED"/>
    <property type="match status" value="1"/>
</dbReference>
<evidence type="ECO:0000313" key="3">
    <source>
        <dbReference type="Proteomes" id="UP000260812"/>
    </source>
</evidence>
<gene>
    <name evidence="2" type="ORF">DXC51_07985</name>
</gene>
<dbReference type="RefSeq" id="WP_117544242.1">
    <property type="nucleotide sequence ID" value="NZ_JBKVLI010000002.1"/>
</dbReference>
<dbReference type="Pfam" id="PF01547">
    <property type="entry name" value="SBP_bac_1"/>
    <property type="match status" value="1"/>
</dbReference>